<accession>B4K3V6</accession>
<dbReference type="AlphaFoldDB" id="B4K3V6"/>
<dbReference type="PhylomeDB" id="B4K3V6"/>
<dbReference type="EMBL" id="CH926134">
    <property type="protein sequence ID" value="EDV90334.1"/>
    <property type="molecule type" value="Genomic_DNA"/>
</dbReference>
<dbReference type="HOGENOM" id="CLU_1798454_0_0_1"/>
<name>B4K3V6_DROGR</name>
<keyword evidence="1" id="KW-0732">Signal</keyword>
<organism evidence="3">
    <name type="scientific">Drosophila grimshawi</name>
    <name type="common">Hawaiian fruit fly</name>
    <name type="synonym">Idiomyia grimshawi</name>
    <dbReference type="NCBI Taxonomy" id="7222"/>
    <lineage>
        <taxon>Eukaryota</taxon>
        <taxon>Metazoa</taxon>
        <taxon>Ecdysozoa</taxon>
        <taxon>Arthropoda</taxon>
        <taxon>Hexapoda</taxon>
        <taxon>Insecta</taxon>
        <taxon>Pterygota</taxon>
        <taxon>Neoptera</taxon>
        <taxon>Endopterygota</taxon>
        <taxon>Diptera</taxon>
        <taxon>Brachycera</taxon>
        <taxon>Muscomorpha</taxon>
        <taxon>Ephydroidea</taxon>
        <taxon>Drosophilidae</taxon>
        <taxon>Drosophila</taxon>
        <taxon>Hawaiian Drosophila</taxon>
    </lineage>
</organism>
<evidence type="ECO:0000313" key="2">
    <source>
        <dbReference type="EMBL" id="EDV90334.1"/>
    </source>
</evidence>
<dbReference type="InParanoid" id="B4K3V6"/>
<keyword evidence="3" id="KW-1185">Reference proteome</keyword>
<feature type="signal peptide" evidence="1">
    <location>
        <begin position="1"/>
        <end position="20"/>
    </location>
</feature>
<proteinExistence type="predicted"/>
<evidence type="ECO:0000313" key="3">
    <source>
        <dbReference type="Proteomes" id="UP000001070"/>
    </source>
</evidence>
<dbReference type="Proteomes" id="UP000001070">
    <property type="component" value="Unassembled WGS sequence"/>
</dbReference>
<reference evidence="2 3" key="1">
    <citation type="journal article" date="2007" name="Nature">
        <title>Evolution of genes and genomes on the Drosophila phylogeny.</title>
        <authorList>
            <consortium name="Drosophila 12 Genomes Consortium"/>
            <person name="Clark A.G."/>
            <person name="Eisen M.B."/>
            <person name="Smith D.R."/>
            <person name="Bergman C.M."/>
            <person name="Oliver B."/>
            <person name="Markow T.A."/>
            <person name="Kaufman T.C."/>
            <person name="Kellis M."/>
            <person name="Gelbart W."/>
            <person name="Iyer V.N."/>
            <person name="Pollard D.A."/>
            <person name="Sackton T.B."/>
            <person name="Larracuente A.M."/>
            <person name="Singh N.D."/>
            <person name="Abad J.P."/>
            <person name="Abt D.N."/>
            <person name="Adryan B."/>
            <person name="Aguade M."/>
            <person name="Akashi H."/>
            <person name="Anderson W.W."/>
            <person name="Aquadro C.F."/>
            <person name="Ardell D.H."/>
            <person name="Arguello R."/>
            <person name="Artieri C.G."/>
            <person name="Barbash D.A."/>
            <person name="Barker D."/>
            <person name="Barsanti P."/>
            <person name="Batterham P."/>
            <person name="Batzoglou S."/>
            <person name="Begun D."/>
            <person name="Bhutkar A."/>
            <person name="Blanco E."/>
            <person name="Bosak S.A."/>
            <person name="Bradley R.K."/>
            <person name="Brand A.D."/>
            <person name="Brent M.R."/>
            <person name="Brooks A.N."/>
            <person name="Brown R.H."/>
            <person name="Butlin R.K."/>
            <person name="Caggese C."/>
            <person name="Calvi B.R."/>
            <person name="Bernardo de Carvalho A."/>
            <person name="Caspi A."/>
            <person name="Castrezana S."/>
            <person name="Celniker S.E."/>
            <person name="Chang J.L."/>
            <person name="Chapple C."/>
            <person name="Chatterji S."/>
            <person name="Chinwalla A."/>
            <person name="Civetta A."/>
            <person name="Clifton S.W."/>
            <person name="Comeron J.M."/>
            <person name="Costello J.C."/>
            <person name="Coyne J.A."/>
            <person name="Daub J."/>
            <person name="David R.G."/>
            <person name="Delcher A.L."/>
            <person name="Delehaunty K."/>
            <person name="Do C.B."/>
            <person name="Ebling H."/>
            <person name="Edwards K."/>
            <person name="Eickbush T."/>
            <person name="Evans J.D."/>
            <person name="Filipski A."/>
            <person name="Findeiss S."/>
            <person name="Freyhult E."/>
            <person name="Fulton L."/>
            <person name="Fulton R."/>
            <person name="Garcia A.C."/>
            <person name="Gardiner A."/>
            <person name="Garfield D.A."/>
            <person name="Garvin B.E."/>
            <person name="Gibson G."/>
            <person name="Gilbert D."/>
            <person name="Gnerre S."/>
            <person name="Godfrey J."/>
            <person name="Good R."/>
            <person name="Gotea V."/>
            <person name="Gravely B."/>
            <person name="Greenberg A.J."/>
            <person name="Griffiths-Jones S."/>
            <person name="Gross S."/>
            <person name="Guigo R."/>
            <person name="Gustafson E.A."/>
            <person name="Haerty W."/>
            <person name="Hahn M.W."/>
            <person name="Halligan D.L."/>
            <person name="Halpern A.L."/>
            <person name="Halter G.M."/>
            <person name="Han M.V."/>
            <person name="Heger A."/>
            <person name="Hillier L."/>
            <person name="Hinrichs A.S."/>
            <person name="Holmes I."/>
            <person name="Hoskins R.A."/>
            <person name="Hubisz M.J."/>
            <person name="Hultmark D."/>
            <person name="Huntley M.A."/>
            <person name="Jaffe D.B."/>
            <person name="Jagadeeshan S."/>
            <person name="Jeck W.R."/>
            <person name="Johnson J."/>
            <person name="Jones C.D."/>
            <person name="Jordan W.C."/>
            <person name="Karpen G.H."/>
            <person name="Kataoka E."/>
            <person name="Keightley P.D."/>
            <person name="Kheradpour P."/>
            <person name="Kirkness E.F."/>
            <person name="Koerich L.B."/>
            <person name="Kristiansen K."/>
            <person name="Kudrna D."/>
            <person name="Kulathinal R.J."/>
            <person name="Kumar S."/>
            <person name="Kwok R."/>
            <person name="Lander E."/>
            <person name="Langley C.H."/>
            <person name="Lapoint R."/>
            <person name="Lazzaro B.P."/>
            <person name="Lee S.J."/>
            <person name="Levesque L."/>
            <person name="Li R."/>
            <person name="Lin C.F."/>
            <person name="Lin M.F."/>
            <person name="Lindblad-Toh K."/>
            <person name="Llopart A."/>
            <person name="Long M."/>
            <person name="Low L."/>
            <person name="Lozovsky E."/>
            <person name="Lu J."/>
            <person name="Luo M."/>
            <person name="Machado C.A."/>
            <person name="Makalowski W."/>
            <person name="Marzo M."/>
            <person name="Matsuda M."/>
            <person name="Matzkin L."/>
            <person name="McAllister B."/>
            <person name="McBride C.S."/>
            <person name="McKernan B."/>
            <person name="McKernan K."/>
            <person name="Mendez-Lago M."/>
            <person name="Minx P."/>
            <person name="Mollenhauer M.U."/>
            <person name="Montooth K."/>
            <person name="Mount S.M."/>
            <person name="Mu X."/>
            <person name="Myers E."/>
            <person name="Negre B."/>
            <person name="Newfeld S."/>
            <person name="Nielsen R."/>
            <person name="Noor M.A."/>
            <person name="O'Grady P."/>
            <person name="Pachter L."/>
            <person name="Papaceit M."/>
            <person name="Parisi M.J."/>
            <person name="Parisi M."/>
            <person name="Parts L."/>
            <person name="Pedersen J.S."/>
            <person name="Pesole G."/>
            <person name="Phillippy A.M."/>
            <person name="Ponting C.P."/>
            <person name="Pop M."/>
            <person name="Porcelli D."/>
            <person name="Powell J.R."/>
            <person name="Prohaska S."/>
            <person name="Pruitt K."/>
            <person name="Puig M."/>
            <person name="Quesneville H."/>
            <person name="Ram K.R."/>
            <person name="Rand D."/>
            <person name="Rasmussen M.D."/>
            <person name="Reed L.K."/>
            <person name="Reenan R."/>
            <person name="Reily A."/>
            <person name="Remington K.A."/>
            <person name="Rieger T.T."/>
            <person name="Ritchie M.G."/>
            <person name="Robin C."/>
            <person name="Rogers Y.H."/>
            <person name="Rohde C."/>
            <person name="Rozas J."/>
            <person name="Rubenfield M.J."/>
            <person name="Ruiz A."/>
            <person name="Russo S."/>
            <person name="Salzberg S.L."/>
            <person name="Sanchez-Gracia A."/>
            <person name="Saranga D.J."/>
            <person name="Sato H."/>
            <person name="Schaeffer S.W."/>
            <person name="Schatz M.C."/>
            <person name="Schlenke T."/>
            <person name="Schwartz R."/>
            <person name="Segarra C."/>
            <person name="Singh R.S."/>
            <person name="Sirot L."/>
            <person name="Sirota M."/>
            <person name="Sisneros N.B."/>
            <person name="Smith C.D."/>
            <person name="Smith T.F."/>
            <person name="Spieth J."/>
            <person name="Stage D.E."/>
            <person name="Stark A."/>
            <person name="Stephan W."/>
            <person name="Strausberg R.L."/>
            <person name="Strempel S."/>
            <person name="Sturgill D."/>
            <person name="Sutton G."/>
            <person name="Sutton G.G."/>
            <person name="Tao W."/>
            <person name="Teichmann S."/>
            <person name="Tobari Y.N."/>
            <person name="Tomimura Y."/>
            <person name="Tsolas J.M."/>
            <person name="Valente V.L."/>
            <person name="Venter E."/>
            <person name="Venter J.C."/>
            <person name="Vicario S."/>
            <person name="Vieira F.G."/>
            <person name="Vilella A.J."/>
            <person name="Villasante A."/>
            <person name="Walenz B."/>
            <person name="Wang J."/>
            <person name="Wasserman M."/>
            <person name="Watts T."/>
            <person name="Wilson D."/>
            <person name="Wilson R.K."/>
            <person name="Wing R.A."/>
            <person name="Wolfner M.F."/>
            <person name="Wong A."/>
            <person name="Wong G.K."/>
            <person name="Wu C.I."/>
            <person name="Wu G."/>
            <person name="Yamamoto D."/>
            <person name="Yang H.P."/>
            <person name="Yang S.P."/>
            <person name="Yorke J.A."/>
            <person name="Yoshida K."/>
            <person name="Zdobnov E."/>
            <person name="Zhang P."/>
            <person name="Zhang Y."/>
            <person name="Zimin A.V."/>
            <person name="Baldwin J."/>
            <person name="Abdouelleil A."/>
            <person name="Abdulkadir J."/>
            <person name="Abebe A."/>
            <person name="Abera B."/>
            <person name="Abreu J."/>
            <person name="Acer S.C."/>
            <person name="Aftuck L."/>
            <person name="Alexander A."/>
            <person name="An P."/>
            <person name="Anderson E."/>
            <person name="Anderson S."/>
            <person name="Arachi H."/>
            <person name="Azer M."/>
            <person name="Bachantsang P."/>
            <person name="Barry A."/>
            <person name="Bayul T."/>
            <person name="Berlin A."/>
            <person name="Bessette D."/>
            <person name="Bloom T."/>
            <person name="Blye J."/>
            <person name="Boguslavskiy L."/>
            <person name="Bonnet C."/>
            <person name="Boukhgalter B."/>
            <person name="Bourzgui I."/>
            <person name="Brown A."/>
            <person name="Cahill P."/>
            <person name="Channer S."/>
            <person name="Cheshatsang Y."/>
            <person name="Chuda L."/>
            <person name="Citroen M."/>
            <person name="Collymore A."/>
            <person name="Cooke P."/>
            <person name="Costello M."/>
            <person name="D'Aco K."/>
            <person name="Daza R."/>
            <person name="De Haan G."/>
            <person name="DeGray S."/>
            <person name="DeMaso C."/>
            <person name="Dhargay N."/>
            <person name="Dooley K."/>
            <person name="Dooley E."/>
            <person name="Doricent M."/>
            <person name="Dorje P."/>
            <person name="Dorjee K."/>
            <person name="Dupes A."/>
            <person name="Elong R."/>
            <person name="Falk J."/>
            <person name="Farina A."/>
            <person name="Faro S."/>
            <person name="Ferguson D."/>
            <person name="Fisher S."/>
            <person name="Foley C.D."/>
            <person name="Franke A."/>
            <person name="Friedrich D."/>
            <person name="Gadbois L."/>
            <person name="Gearin G."/>
            <person name="Gearin C.R."/>
            <person name="Giannoukos G."/>
            <person name="Goode T."/>
            <person name="Graham J."/>
            <person name="Grandbois E."/>
            <person name="Grewal S."/>
            <person name="Gyaltsen K."/>
            <person name="Hafez N."/>
            <person name="Hagos B."/>
            <person name="Hall J."/>
            <person name="Henson C."/>
            <person name="Hollinger A."/>
            <person name="Honan T."/>
            <person name="Huard M.D."/>
            <person name="Hughes L."/>
            <person name="Hurhula B."/>
            <person name="Husby M.E."/>
            <person name="Kamat A."/>
            <person name="Kanga B."/>
            <person name="Kashin S."/>
            <person name="Khazanovich D."/>
            <person name="Kisner P."/>
            <person name="Lance K."/>
            <person name="Lara M."/>
            <person name="Lee W."/>
            <person name="Lennon N."/>
            <person name="Letendre F."/>
            <person name="LeVine R."/>
            <person name="Lipovsky A."/>
            <person name="Liu X."/>
            <person name="Liu J."/>
            <person name="Liu S."/>
            <person name="Lokyitsang T."/>
            <person name="Lokyitsang Y."/>
            <person name="Lubonja R."/>
            <person name="Lui A."/>
            <person name="MacDonald P."/>
            <person name="Magnisalis V."/>
            <person name="Maru K."/>
            <person name="Matthews C."/>
            <person name="McCusker W."/>
            <person name="McDonough S."/>
            <person name="Mehta T."/>
            <person name="Meldrim J."/>
            <person name="Meneus L."/>
            <person name="Mihai O."/>
            <person name="Mihalev A."/>
            <person name="Mihova T."/>
            <person name="Mittelman R."/>
            <person name="Mlenga V."/>
            <person name="Montmayeur A."/>
            <person name="Mulrain L."/>
            <person name="Navidi A."/>
            <person name="Naylor J."/>
            <person name="Negash T."/>
            <person name="Nguyen T."/>
            <person name="Nguyen N."/>
            <person name="Nicol R."/>
            <person name="Norbu C."/>
            <person name="Norbu N."/>
            <person name="Novod N."/>
            <person name="O'Neill B."/>
            <person name="Osman S."/>
            <person name="Markiewicz E."/>
            <person name="Oyono O.L."/>
            <person name="Patti C."/>
            <person name="Phunkhang P."/>
            <person name="Pierre F."/>
            <person name="Priest M."/>
            <person name="Raghuraman S."/>
            <person name="Rege F."/>
            <person name="Reyes R."/>
            <person name="Rise C."/>
            <person name="Rogov P."/>
            <person name="Ross K."/>
            <person name="Ryan E."/>
            <person name="Settipalli S."/>
            <person name="Shea T."/>
            <person name="Sherpa N."/>
            <person name="Shi L."/>
            <person name="Shih D."/>
            <person name="Sparrow T."/>
            <person name="Spaulding J."/>
            <person name="Stalker J."/>
            <person name="Stange-Thomann N."/>
            <person name="Stavropoulos S."/>
            <person name="Stone C."/>
            <person name="Strader C."/>
            <person name="Tesfaye S."/>
            <person name="Thomson T."/>
            <person name="Thoulutsang Y."/>
            <person name="Thoulutsang D."/>
            <person name="Topham K."/>
            <person name="Topping I."/>
            <person name="Tsamla T."/>
            <person name="Vassiliev H."/>
            <person name="Vo A."/>
            <person name="Wangchuk T."/>
            <person name="Wangdi T."/>
            <person name="Weiand M."/>
            <person name="Wilkinson J."/>
            <person name="Wilson A."/>
            <person name="Yadav S."/>
            <person name="Young G."/>
            <person name="Yu Q."/>
            <person name="Zembek L."/>
            <person name="Zhong D."/>
            <person name="Zimmer A."/>
            <person name="Zwirko Z."/>
            <person name="Jaffe D.B."/>
            <person name="Alvarez P."/>
            <person name="Brockman W."/>
            <person name="Butler J."/>
            <person name="Chin C."/>
            <person name="Gnerre S."/>
            <person name="Grabherr M."/>
            <person name="Kleber M."/>
            <person name="Mauceli E."/>
            <person name="MacCallum I."/>
        </authorList>
    </citation>
    <scope>NUCLEOTIDE SEQUENCE [LARGE SCALE GENOMIC DNA]</scope>
    <source>
        <strain evidence="3">Tucson 15287-2541.00</strain>
    </source>
</reference>
<gene>
    <name evidence="2" type="primary">Dgri\GH11316</name>
    <name evidence="2" type="ORF">Dgri_GH11316</name>
</gene>
<dbReference type="OMA" id="PQLCDWQ"/>
<feature type="chain" id="PRO_5002809967" evidence="1">
    <location>
        <begin position="21"/>
        <end position="143"/>
    </location>
</feature>
<sequence length="143" mass="15861">MRTPRTLVLLLIQVIIRCEAAPIPNVIAALQQIPKLSYGQLSVLDANSMARCNLIPQLCDWQLHLYEGHSFSVHMPNFSPGVIGELESNAVHTTTTTTTERPSILLRFEVSGLKKSDNLLIYAQVEGKATDKFSHAYVNNTKS</sequence>
<protein>
    <submittedName>
        <fullName evidence="2">GH11316</fullName>
    </submittedName>
</protein>
<evidence type="ECO:0000256" key="1">
    <source>
        <dbReference type="SAM" id="SignalP"/>
    </source>
</evidence>
<dbReference type="eggNOG" id="ENOG502TFBV">
    <property type="taxonomic scope" value="Eukaryota"/>
</dbReference>